<dbReference type="EMBL" id="SRLO01000643">
    <property type="protein sequence ID" value="TNN49718.1"/>
    <property type="molecule type" value="Genomic_DNA"/>
</dbReference>
<proteinExistence type="predicted"/>
<gene>
    <name evidence="2" type="ORF">EYF80_040067</name>
</gene>
<accession>A0A4Z2G890</accession>
<reference evidence="2 3" key="1">
    <citation type="submission" date="2019-03" db="EMBL/GenBank/DDBJ databases">
        <title>First draft genome of Liparis tanakae, snailfish: a comprehensive survey of snailfish specific genes.</title>
        <authorList>
            <person name="Kim W."/>
            <person name="Song I."/>
            <person name="Jeong J.-H."/>
            <person name="Kim D."/>
            <person name="Kim S."/>
            <person name="Ryu S."/>
            <person name="Song J.Y."/>
            <person name="Lee S.K."/>
        </authorList>
    </citation>
    <scope>NUCLEOTIDE SEQUENCE [LARGE SCALE GENOMIC DNA]</scope>
    <source>
        <tissue evidence="2">Muscle</tissue>
    </source>
</reference>
<dbReference type="Proteomes" id="UP000314294">
    <property type="component" value="Unassembled WGS sequence"/>
</dbReference>
<feature type="compositionally biased region" description="Low complexity" evidence="1">
    <location>
        <begin position="77"/>
        <end position="89"/>
    </location>
</feature>
<evidence type="ECO:0000256" key="1">
    <source>
        <dbReference type="SAM" id="MobiDB-lite"/>
    </source>
</evidence>
<dbReference type="AlphaFoldDB" id="A0A4Z2G890"/>
<organism evidence="2 3">
    <name type="scientific">Liparis tanakae</name>
    <name type="common">Tanaka's snailfish</name>
    <dbReference type="NCBI Taxonomy" id="230148"/>
    <lineage>
        <taxon>Eukaryota</taxon>
        <taxon>Metazoa</taxon>
        <taxon>Chordata</taxon>
        <taxon>Craniata</taxon>
        <taxon>Vertebrata</taxon>
        <taxon>Euteleostomi</taxon>
        <taxon>Actinopterygii</taxon>
        <taxon>Neopterygii</taxon>
        <taxon>Teleostei</taxon>
        <taxon>Neoteleostei</taxon>
        <taxon>Acanthomorphata</taxon>
        <taxon>Eupercaria</taxon>
        <taxon>Perciformes</taxon>
        <taxon>Cottioidei</taxon>
        <taxon>Cottales</taxon>
        <taxon>Liparidae</taxon>
        <taxon>Liparis</taxon>
    </lineage>
</organism>
<feature type="compositionally biased region" description="Pro residues" evidence="1">
    <location>
        <begin position="44"/>
        <end position="55"/>
    </location>
</feature>
<sequence length="263" mass="28587">MASRSAWKALLSLCMRVRSRSLLSSRRTLRSLVPEPCCRRRRPPPLFRLPSPPLSDPLQEPPIRTEASEPSCSLEPGSGSVSGSSSGSGAARGKQYLIKQVDHDIILEGDTLPLFSFGVTPTQHFIVAVTGFQTTFMVVEMVPDGKLIPNMITPSRRSTVTFELFPIKLKTSRASKTSLDHVASRGRRHRRERDEAAEDGVERCGPSGRQRRGGGGVEKGEGRVPMPDLQSPTFTQKRDGAPPLGSRVRATACGSSSAWIIGV</sequence>
<comment type="caution">
    <text evidence="2">The sequence shown here is derived from an EMBL/GenBank/DDBJ whole genome shotgun (WGS) entry which is preliminary data.</text>
</comment>
<feature type="region of interest" description="Disordered" evidence="1">
    <location>
        <begin position="176"/>
        <end position="249"/>
    </location>
</feature>
<name>A0A4Z2G890_9TELE</name>
<evidence type="ECO:0000313" key="3">
    <source>
        <dbReference type="Proteomes" id="UP000314294"/>
    </source>
</evidence>
<feature type="region of interest" description="Disordered" evidence="1">
    <location>
        <begin position="43"/>
        <end position="89"/>
    </location>
</feature>
<protein>
    <submittedName>
        <fullName evidence="2">Uncharacterized protein</fullName>
    </submittedName>
</protein>
<keyword evidence="3" id="KW-1185">Reference proteome</keyword>
<evidence type="ECO:0000313" key="2">
    <source>
        <dbReference type="EMBL" id="TNN49718.1"/>
    </source>
</evidence>